<dbReference type="PANTHER" id="PTHR42782:SF4">
    <property type="entry name" value="DUF455 DOMAIN-CONTAINING PROTEIN"/>
    <property type="match status" value="1"/>
</dbReference>
<dbReference type="STRING" id="1843581.A7D16_03880"/>
<accession>A0A3E1KIP5</accession>
<dbReference type="AlphaFoldDB" id="A0A3E1KIP5"/>
<gene>
    <name evidence="1" type="ORF">DZD52_13965</name>
</gene>
<dbReference type="Pfam" id="PF04305">
    <property type="entry name" value="DUF455"/>
    <property type="match status" value="1"/>
</dbReference>
<proteinExistence type="predicted"/>
<dbReference type="CDD" id="cd00657">
    <property type="entry name" value="Ferritin_like"/>
    <property type="match status" value="1"/>
</dbReference>
<dbReference type="InterPro" id="IPR011197">
    <property type="entry name" value="UCP012318"/>
</dbReference>
<dbReference type="InterPro" id="IPR009078">
    <property type="entry name" value="Ferritin-like_SF"/>
</dbReference>
<dbReference type="RefSeq" id="WP_116906209.1">
    <property type="nucleotide sequence ID" value="NZ_CP142084.2"/>
</dbReference>
<comment type="caution">
    <text evidence="1">The sequence shown here is derived from an EMBL/GenBank/DDBJ whole genome shotgun (WGS) entry which is preliminary data.</text>
</comment>
<dbReference type="PANTHER" id="PTHR42782">
    <property type="entry name" value="SI:CH73-314G15.3"/>
    <property type="match status" value="1"/>
</dbReference>
<name>A0A3E1KIP5_9XANT</name>
<dbReference type="GeneID" id="97210565"/>
<dbReference type="InterPro" id="IPR007402">
    <property type="entry name" value="DUF455"/>
</dbReference>
<sequence>MSTGSFESADLFAAARQCLDQADPLQKVALTQQYAAAFRAGHVVIDAAAPAPEPIHMPGRPPTPILVHPRELPRRGLGTPDGRAAFIHAIAHIELNAIDLAWDAVYRFRGLPQAFYADWVAVADDESRHFMLLRARLQAHERDYGDFAAHNGLWEMCEKTAHDGLARMALVPRVLEARGLDVTPAMIVKLRALGDAATAEVLETILREEVAHVAAGSRWYRWYCERAGIEPRARFKALLREYAGGYLHGPFNLQARLLAGFDEDELADLVEQAG</sequence>
<reference evidence="1 2" key="1">
    <citation type="submission" date="2018-08" db="EMBL/GenBank/DDBJ databases">
        <title>Genome sequencing of X. nasturtii WHRI 8984.</title>
        <authorList>
            <person name="Studholme D.J."/>
            <person name="Mchugh J."/>
            <person name="Vicente J."/>
        </authorList>
    </citation>
    <scope>NUCLEOTIDE SEQUENCE [LARGE SCALE GENOMIC DNA]</scope>
    <source>
        <strain evidence="1 2">WHRI 8984</strain>
    </source>
</reference>
<evidence type="ECO:0000313" key="2">
    <source>
        <dbReference type="Proteomes" id="UP000259570"/>
    </source>
</evidence>
<evidence type="ECO:0000313" key="1">
    <source>
        <dbReference type="EMBL" id="RFF38033.1"/>
    </source>
</evidence>
<dbReference type="OrthoDB" id="9778629at2"/>
<dbReference type="SUPFAM" id="SSF47240">
    <property type="entry name" value="Ferritin-like"/>
    <property type="match status" value="1"/>
</dbReference>
<dbReference type="Proteomes" id="UP000259570">
    <property type="component" value="Unassembled WGS sequence"/>
</dbReference>
<protein>
    <submittedName>
        <fullName evidence="1">DUF455 family protein</fullName>
    </submittedName>
</protein>
<dbReference type="EMBL" id="QUZM01000028">
    <property type="protein sequence ID" value="RFF38033.1"/>
    <property type="molecule type" value="Genomic_DNA"/>
</dbReference>
<organism evidence="1 2">
    <name type="scientific">Xanthomonas nasturtii</name>
    <dbReference type="NCBI Taxonomy" id="1843581"/>
    <lineage>
        <taxon>Bacteria</taxon>
        <taxon>Pseudomonadati</taxon>
        <taxon>Pseudomonadota</taxon>
        <taxon>Gammaproteobacteria</taxon>
        <taxon>Lysobacterales</taxon>
        <taxon>Lysobacteraceae</taxon>
        <taxon>Xanthomonas</taxon>
    </lineage>
</organism>
<dbReference type="PIRSF" id="PIRSF012318">
    <property type="entry name" value="UCP012318"/>
    <property type="match status" value="1"/>
</dbReference>